<dbReference type="GO" id="GO:0008410">
    <property type="term" value="F:CoA-transferase activity"/>
    <property type="evidence" value="ECO:0007669"/>
    <property type="project" value="TreeGrafter"/>
</dbReference>
<evidence type="ECO:0000256" key="1">
    <source>
        <dbReference type="ARBA" id="ARBA00022679"/>
    </source>
</evidence>
<proteinExistence type="predicted"/>
<dbReference type="PANTHER" id="PTHR48207">
    <property type="entry name" value="SUCCINATE--HYDROXYMETHYLGLUTARATE COA-TRANSFERASE"/>
    <property type="match status" value="1"/>
</dbReference>
<protein>
    <submittedName>
        <fullName evidence="2">Uncharacterized protein</fullName>
    </submittedName>
</protein>
<accession>A0A1K0IM33</accession>
<evidence type="ECO:0000313" key="2">
    <source>
        <dbReference type="EMBL" id="SCU88430.1"/>
    </source>
</evidence>
<dbReference type="SUPFAM" id="SSF89796">
    <property type="entry name" value="CoA-transferase family III (CaiB/BaiF)"/>
    <property type="match status" value="1"/>
</dbReference>
<gene>
    <name evidence="2" type="ORF">CNECB9_4820056</name>
</gene>
<dbReference type="InterPro" id="IPR003673">
    <property type="entry name" value="CoA-Trfase_fam_III"/>
</dbReference>
<dbReference type="Pfam" id="PF02515">
    <property type="entry name" value="CoA_transf_3"/>
    <property type="match status" value="1"/>
</dbReference>
<keyword evidence="1" id="KW-0808">Transferase</keyword>
<dbReference type="InterPro" id="IPR044855">
    <property type="entry name" value="CoA-Trfase_III_dom3_sf"/>
</dbReference>
<organism evidence="2">
    <name type="scientific">Cupriavidus necator</name>
    <name type="common">Alcaligenes eutrophus</name>
    <name type="synonym">Ralstonia eutropha</name>
    <dbReference type="NCBI Taxonomy" id="106590"/>
    <lineage>
        <taxon>Bacteria</taxon>
        <taxon>Pseudomonadati</taxon>
        <taxon>Pseudomonadota</taxon>
        <taxon>Betaproteobacteria</taxon>
        <taxon>Burkholderiales</taxon>
        <taxon>Burkholderiaceae</taxon>
        <taxon>Cupriavidus</taxon>
    </lineage>
</organism>
<sequence>MLLGRDPARFGNALPSIVPYGMFDAADGPLIIAVGNNSQFEKFCRQVVERSDIVEDPRVPCTARVQRSTQHQAHRAGGAKSLPWVTALSTCLVSPKSDIGRAADVGMSLFSRGLRQMVRADPF</sequence>
<name>A0A1K0IM33_CUPNE</name>
<dbReference type="InterPro" id="IPR050483">
    <property type="entry name" value="CoA-transferase_III_domain"/>
</dbReference>
<dbReference type="EMBL" id="FMSH01000426">
    <property type="protein sequence ID" value="SCU88430.1"/>
    <property type="molecule type" value="Genomic_DNA"/>
</dbReference>
<dbReference type="PANTHER" id="PTHR48207:SF3">
    <property type="entry name" value="SUCCINATE--HYDROXYMETHYLGLUTARATE COA-TRANSFERASE"/>
    <property type="match status" value="1"/>
</dbReference>
<reference evidence="2" key="1">
    <citation type="submission" date="2016-09" db="EMBL/GenBank/DDBJ databases">
        <authorList>
            <person name="Capua I."/>
            <person name="De Benedictis P."/>
            <person name="Joannis T."/>
            <person name="Lombin L.H."/>
            <person name="Cattoli G."/>
        </authorList>
    </citation>
    <scope>NUCLEOTIDE SEQUENCE</scope>
    <source>
        <strain evidence="2">B9</strain>
    </source>
</reference>
<dbReference type="Gene3D" id="3.30.1540.10">
    <property type="entry name" value="formyl-coa transferase, domain 3"/>
    <property type="match status" value="1"/>
</dbReference>
<dbReference type="InterPro" id="IPR023606">
    <property type="entry name" value="CoA-Trfase_III_dom_1_sf"/>
</dbReference>
<dbReference type="AlphaFoldDB" id="A0A1K0IM33"/>